<name>A0A8X8DJQ0_POPTO</name>
<dbReference type="SMART" id="SM00835">
    <property type="entry name" value="Cupin_1"/>
    <property type="match status" value="1"/>
</dbReference>
<dbReference type="EMBL" id="JAAWWB010000001">
    <property type="protein sequence ID" value="KAG6793185.1"/>
    <property type="molecule type" value="Genomic_DNA"/>
</dbReference>
<dbReference type="GO" id="GO:0045735">
    <property type="term" value="F:nutrient reservoir activity"/>
    <property type="evidence" value="ECO:0007669"/>
    <property type="project" value="InterPro"/>
</dbReference>
<dbReference type="OrthoDB" id="1002630at2759"/>
<dbReference type="Pfam" id="PF22936">
    <property type="entry name" value="Pol_BBD"/>
    <property type="match status" value="1"/>
</dbReference>
<dbReference type="Proteomes" id="UP000886885">
    <property type="component" value="Chromosome 1A"/>
</dbReference>
<organism evidence="3 4">
    <name type="scientific">Populus tomentosa</name>
    <name type="common">Chinese white poplar</name>
    <dbReference type="NCBI Taxonomy" id="118781"/>
    <lineage>
        <taxon>Eukaryota</taxon>
        <taxon>Viridiplantae</taxon>
        <taxon>Streptophyta</taxon>
        <taxon>Embryophyta</taxon>
        <taxon>Tracheophyta</taxon>
        <taxon>Spermatophyta</taxon>
        <taxon>Magnoliopsida</taxon>
        <taxon>eudicotyledons</taxon>
        <taxon>Gunneridae</taxon>
        <taxon>Pentapetalae</taxon>
        <taxon>rosids</taxon>
        <taxon>fabids</taxon>
        <taxon>Malpighiales</taxon>
        <taxon>Salicaceae</taxon>
        <taxon>Saliceae</taxon>
        <taxon>Populus</taxon>
    </lineage>
</organism>
<sequence>MPQGQRRSQQNECQFDRINALDPARKIRSEAGVTEIWDENDQQFQCAAVVVIRHTINQRGLLGFHGAVIPGCPETFQSSGQYSRDRRESSQDYHQKVRQVREADVVALPSGVADWFYNNGDSPLVLVQLLDTSNAANQLDQDFRERYRNIFGGFDERLLAEAFNVDTRLARRMKNENDNRGIIVRVQHELQVVSPQQSREEEEREREHQRSPVVSEQIDPTGCGANKFFFLLSEKVRQTQRGERSAGNLPRNKPVKYAKRKSSIPSKRQTFSPCSYCRRTNHTEKDCWFKGKPSLQCLFCNNLGHSEKYCRIKKKQPQQQIQQKANVSEESKDEEEHLFMATQASNTSEQSTWLIDSGCTSHMSKFLSIFSFIDRSVQPKIKLGNGDIMQAKGKGTIAVSTNRGIKTITNVLYIPELDQNLLSVTQMLKNGYKVSFKEKFFFITDTHNSEIAKIKMDGNSFYLKLDAVNGHVFSAKIDESILWHKRFAALESPVQSIDDEDQQAIEATSDTTVLKVSEQIDPTGCGANKFFFLLSDNNKRRLKHNINNPERADVFNPHAGRLTTVNSLNLLILRYLQLSAQRGVLYPQSRRQEAKDWSGYHSRLMTTQKSVNWQEGSLSVPFLRM</sequence>
<evidence type="ECO:0000313" key="3">
    <source>
        <dbReference type="EMBL" id="KAG6793185.1"/>
    </source>
</evidence>
<dbReference type="PRINTS" id="PR00439">
    <property type="entry name" value="11SGLOBULIN"/>
</dbReference>
<dbReference type="InterPro" id="IPR006044">
    <property type="entry name" value="11S_seedstore_pln"/>
</dbReference>
<dbReference type="PANTHER" id="PTHR31189">
    <property type="entry name" value="OS03G0336100 PROTEIN-RELATED"/>
    <property type="match status" value="1"/>
</dbReference>
<evidence type="ECO:0000259" key="2">
    <source>
        <dbReference type="SMART" id="SM00835"/>
    </source>
</evidence>
<accession>A0A8X8DJQ0</accession>
<feature type="compositionally biased region" description="Basic residues" evidence="1">
    <location>
        <begin position="253"/>
        <end position="262"/>
    </location>
</feature>
<dbReference type="AlphaFoldDB" id="A0A8X8DJQ0"/>
<dbReference type="InterPro" id="IPR054722">
    <property type="entry name" value="PolX-like_BBD"/>
</dbReference>
<proteinExistence type="predicted"/>
<feature type="region of interest" description="Disordered" evidence="1">
    <location>
        <begin position="193"/>
        <end position="217"/>
    </location>
</feature>
<evidence type="ECO:0000256" key="1">
    <source>
        <dbReference type="SAM" id="MobiDB-lite"/>
    </source>
</evidence>
<feature type="compositionally biased region" description="Basic and acidic residues" evidence="1">
    <location>
        <begin position="198"/>
        <end position="210"/>
    </location>
</feature>
<dbReference type="CDD" id="cd02242">
    <property type="entry name" value="cupin_11S_legumin_N"/>
    <property type="match status" value="1"/>
</dbReference>
<feature type="domain" description="Cupin type-1" evidence="2">
    <location>
        <begin position="18"/>
        <end position="171"/>
    </location>
</feature>
<keyword evidence="4" id="KW-1185">Reference proteome</keyword>
<reference evidence="3" key="1">
    <citation type="journal article" date="2020" name="bioRxiv">
        <title>Hybrid origin of Populus tomentosa Carr. identified through genome sequencing and phylogenomic analysis.</title>
        <authorList>
            <person name="An X."/>
            <person name="Gao K."/>
            <person name="Chen Z."/>
            <person name="Li J."/>
            <person name="Yang X."/>
            <person name="Yang X."/>
            <person name="Zhou J."/>
            <person name="Guo T."/>
            <person name="Zhao T."/>
            <person name="Huang S."/>
            <person name="Miao D."/>
            <person name="Khan W.U."/>
            <person name="Rao P."/>
            <person name="Ye M."/>
            <person name="Lei B."/>
            <person name="Liao W."/>
            <person name="Wang J."/>
            <person name="Ji L."/>
            <person name="Li Y."/>
            <person name="Guo B."/>
            <person name="Mustafa N.S."/>
            <person name="Li S."/>
            <person name="Yun Q."/>
            <person name="Keller S.R."/>
            <person name="Mao J."/>
            <person name="Zhang R."/>
            <person name="Strauss S.H."/>
        </authorList>
    </citation>
    <scope>NUCLEOTIDE SEQUENCE</scope>
    <source>
        <strain evidence="3">GM15</strain>
        <tissue evidence="3">Leaf</tissue>
    </source>
</reference>
<gene>
    <name evidence="3" type="ORF">POTOM_002378</name>
</gene>
<feature type="region of interest" description="Disordered" evidence="1">
    <location>
        <begin position="240"/>
        <end position="271"/>
    </location>
</feature>
<dbReference type="PANTHER" id="PTHR31189:SF48">
    <property type="entry name" value="LEGUMIN B"/>
    <property type="match status" value="1"/>
</dbReference>
<dbReference type="Pfam" id="PF00190">
    <property type="entry name" value="Cupin_1"/>
    <property type="match status" value="2"/>
</dbReference>
<dbReference type="InterPro" id="IPR050253">
    <property type="entry name" value="Seed_Storage-Functional"/>
</dbReference>
<comment type="caution">
    <text evidence="3">The sequence shown here is derived from an EMBL/GenBank/DDBJ whole genome shotgun (WGS) entry which is preliminary data.</text>
</comment>
<protein>
    <recommendedName>
        <fullName evidence="2">Cupin type-1 domain-containing protein</fullName>
    </recommendedName>
</protein>
<evidence type="ECO:0000313" key="4">
    <source>
        <dbReference type="Proteomes" id="UP000886885"/>
    </source>
</evidence>
<dbReference type="InterPro" id="IPR006045">
    <property type="entry name" value="Cupin_1"/>
</dbReference>